<proteinExistence type="predicted"/>
<name>A0ACC7NNS7_9BURK</name>
<dbReference type="Proteomes" id="UP001629235">
    <property type="component" value="Unassembled WGS sequence"/>
</dbReference>
<sequence length="138" mass="14972">KVNIAPTLKIQAGLETVRLESDSFKIKPSYPRTLDLSHGAGVAQYVVQPTGPGEKMLRLFAKHSSGKEYEKILSLRVVKVESSFVGVNTKVWTALQGVGAAIGIPGLLVLLITRVLDARKRKAEAKQADDTPKIILPK</sequence>
<comment type="caution">
    <text evidence="1">The sequence shown here is derived from an EMBL/GenBank/DDBJ whole genome shotgun (WGS) entry which is preliminary data.</text>
</comment>
<evidence type="ECO:0000313" key="2">
    <source>
        <dbReference type="Proteomes" id="UP001629235"/>
    </source>
</evidence>
<accession>A0ACC7NNS7</accession>
<feature type="non-terminal residue" evidence="1">
    <location>
        <position position="1"/>
    </location>
</feature>
<evidence type="ECO:0000313" key="1">
    <source>
        <dbReference type="EMBL" id="MFM0108683.1"/>
    </source>
</evidence>
<reference evidence="1 2" key="1">
    <citation type="journal article" date="2024" name="Chem. Sci.">
        <title>Discovery of megapolipeptins by genome mining of a Burkholderiales bacteria collection.</title>
        <authorList>
            <person name="Paulo B.S."/>
            <person name="Recchia M.J.J."/>
            <person name="Lee S."/>
            <person name="Fergusson C.H."/>
            <person name="Romanowski S.B."/>
            <person name="Hernandez A."/>
            <person name="Krull N."/>
            <person name="Liu D.Y."/>
            <person name="Cavanagh H."/>
            <person name="Bos A."/>
            <person name="Gray C.A."/>
            <person name="Murphy B.T."/>
            <person name="Linington R.G."/>
            <person name="Eustaquio A.S."/>
        </authorList>
    </citation>
    <scope>NUCLEOTIDE SEQUENCE [LARGE SCALE GENOMIC DNA]</scope>
    <source>
        <strain evidence="1 2">RL18-126-BIB-B</strain>
    </source>
</reference>
<protein>
    <submittedName>
        <fullName evidence="1">Uncharacterized protein</fullName>
    </submittedName>
</protein>
<keyword evidence="2" id="KW-1185">Reference proteome</keyword>
<gene>
    <name evidence="1" type="ORF">PQR01_36045</name>
</gene>
<organism evidence="1 2">
    <name type="scientific">Paraburkholderia rhynchosiae</name>
    <dbReference type="NCBI Taxonomy" id="487049"/>
    <lineage>
        <taxon>Bacteria</taxon>
        <taxon>Pseudomonadati</taxon>
        <taxon>Pseudomonadota</taxon>
        <taxon>Betaproteobacteria</taxon>
        <taxon>Burkholderiales</taxon>
        <taxon>Burkholderiaceae</taxon>
        <taxon>Paraburkholderia</taxon>
    </lineage>
</organism>
<dbReference type="EMBL" id="JAQQDW010000132">
    <property type="protein sequence ID" value="MFM0108683.1"/>
    <property type="molecule type" value="Genomic_DNA"/>
</dbReference>